<dbReference type="SUPFAM" id="SSF52540">
    <property type="entry name" value="P-loop containing nucleoside triphosphate hydrolases"/>
    <property type="match status" value="1"/>
</dbReference>
<dbReference type="SUPFAM" id="SSF48452">
    <property type="entry name" value="TPR-like"/>
    <property type="match status" value="1"/>
</dbReference>
<dbReference type="Pfam" id="PF00612">
    <property type="entry name" value="IQ"/>
    <property type="match status" value="6"/>
</dbReference>
<accession>A0A504XW07</accession>
<proteinExistence type="predicted"/>
<dbReference type="SUPFAM" id="SSF50978">
    <property type="entry name" value="WD40 repeat-like"/>
    <property type="match status" value="1"/>
</dbReference>
<feature type="repeat" description="WD" evidence="1">
    <location>
        <begin position="403"/>
        <end position="425"/>
    </location>
</feature>
<feature type="region of interest" description="Disordered" evidence="2">
    <location>
        <begin position="1035"/>
        <end position="1057"/>
    </location>
</feature>
<dbReference type="PANTHER" id="PTHR10699">
    <property type="entry name" value="NEUROMODULIN"/>
    <property type="match status" value="1"/>
</dbReference>
<comment type="caution">
    <text evidence="3">The sequence shown here is derived from an EMBL/GenBank/DDBJ whole genome shotgun (WGS) entry which is preliminary data.</text>
</comment>
<name>A0A504XW07_LEIDO</name>
<dbReference type="SMART" id="SM00320">
    <property type="entry name" value="WD40"/>
    <property type="match status" value="4"/>
</dbReference>
<feature type="region of interest" description="Disordered" evidence="2">
    <location>
        <begin position="537"/>
        <end position="557"/>
    </location>
</feature>
<dbReference type="InterPro" id="IPR036322">
    <property type="entry name" value="WD40_repeat_dom_sf"/>
</dbReference>
<dbReference type="Gene3D" id="2.130.10.10">
    <property type="entry name" value="YVTN repeat-like/Quinoprotein amine dehydrogenase"/>
    <property type="match status" value="2"/>
</dbReference>
<dbReference type="SMART" id="SM00015">
    <property type="entry name" value="IQ"/>
    <property type="match status" value="13"/>
</dbReference>
<dbReference type="InterPro" id="IPR015943">
    <property type="entry name" value="WD40/YVTN_repeat-like_dom_sf"/>
</dbReference>
<dbReference type="EMBL" id="RHLC01000021">
    <property type="protein sequence ID" value="TPP49357.1"/>
    <property type="molecule type" value="Genomic_DNA"/>
</dbReference>
<evidence type="ECO:0000313" key="3">
    <source>
        <dbReference type="EMBL" id="TPP49357.1"/>
    </source>
</evidence>
<dbReference type="InterPro" id="IPR019734">
    <property type="entry name" value="TPR_rpt"/>
</dbReference>
<reference evidence="4" key="1">
    <citation type="submission" date="2019-02" db="EMBL/GenBank/DDBJ databases">
        <title>FDA dAtabase for Regulatory Grade micrObial Sequences (FDA-ARGOS): Supporting development and validation of Infectious Disease Dx tests.</title>
        <authorList>
            <person name="Duncan R."/>
            <person name="Fisher C."/>
            <person name="Tallon L."/>
            <person name="Sadzewicz L."/>
            <person name="Sengamalay N."/>
            <person name="Ott S."/>
            <person name="Godinez A."/>
            <person name="Nagaraj S."/>
            <person name="Vavikolanu K."/>
            <person name="Nadendla S."/>
            <person name="Aluvathingal J."/>
            <person name="Sichtig H."/>
        </authorList>
    </citation>
    <scope>NUCLEOTIDE SEQUENCE [LARGE SCALE GENOMIC DNA]</scope>
    <source>
        <strain evidence="4">FDAARGOS_361</strain>
    </source>
</reference>
<dbReference type="Proteomes" id="UP000318447">
    <property type="component" value="Unassembled WGS sequence"/>
</dbReference>
<keyword evidence="1" id="KW-0853">WD repeat</keyword>
<dbReference type="InterPro" id="IPR011990">
    <property type="entry name" value="TPR-like_helical_dom_sf"/>
</dbReference>
<protein>
    <submittedName>
        <fullName evidence="3">WD domain, G-beta repeat family protein</fullName>
    </submittedName>
</protein>
<dbReference type="PROSITE" id="PS50096">
    <property type="entry name" value="IQ"/>
    <property type="match status" value="8"/>
</dbReference>
<dbReference type="PANTHER" id="PTHR10699:SF11">
    <property type="entry name" value="IGLOO, ISOFORM A"/>
    <property type="match status" value="1"/>
</dbReference>
<feature type="repeat" description="WD" evidence="1">
    <location>
        <begin position="314"/>
        <end position="345"/>
    </location>
</feature>
<feature type="region of interest" description="Disordered" evidence="2">
    <location>
        <begin position="1"/>
        <end position="24"/>
    </location>
</feature>
<gene>
    <name evidence="3" type="ORF">CGC21_34325</name>
</gene>
<evidence type="ECO:0000313" key="4">
    <source>
        <dbReference type="Proteomes" id="UP000318447"/>
    </source>
</evidence>
<dbReference type="VEuPathDB" id="TriTrypDB:LdBPK_211350.1"/>
<dbReference type="PROSITE" id="PS50082">
    <property type="entry name" value="WD_REPEATS_2"/>
    <property type="match status" value="2"/>
</dbReference>
<dbReference type="SMART" id="SM00028">
    <property type="entry name" value="TPR"/>
    <property type="match status" value="3"/>
</dbReference>
<feature type="compositionally biased region" description="Basic residues" evidence="2">
    <location>
        <begin position="615"/>
        <end position="628"/>
    </location>
</feature>
<dbReference type="Gene3D" id="1.20.5.190">
    <property type="match status" value="2"/>
</dbReference>
<dbReference type="InterPro" id="IPR000048">
    <property type="entry name" value="IQ_motif_EF-hand-BS"/>
</dbReference>
<dbReference type="VEuPathDB" id="TriTrypDB:LDHU3_21.1600"/>
<organism evidence="3 4">
    <name type="scientific">Leishmania donovani</name>
    <dbReference type="NCBI Taxonomy" id="5661"/>
    <lineage>
        <taxon>Eukaryota</taxon>
        <taxon>Discoba</taxon>
        <taxon>Euglenozoa</taxon>
        <taxon>Kinetoplastea</taxon>
        <taxon>Metakinetoplastina</taxon>
        <taxon>Trypanosomatida</taxon>
        <taxon>Trypanosomatidae</taxon>
        <taxon>Leishmaniinae</taxon>
        <taxon>Leishmania</taxon>
    </lineage>
</organism>
<dbReference type="InterPro" id="IPR027417">
    <property type="entry name" value="P-loop_NTPase"/>
</dbReference>
<dbReference type="VEuPathDB" id="TriTrypDB:LdCL_210019000"/>
<evidence type="ECO:0000256" key="2">
    <source>
        <dbReference type="SAM" id="MobiDB-lite"/>
    </source>
</evidence>
<feature type="region of interest" description="Disordered" evidence="2">
    <location>
        <begin position="1076"/>
        <end position="1168"/>
    </location>
</feature>
<dbReference type="InterPro" id="IPR001680">
    <property type="entry name" value="WD40_rpt"/>
</dbReference>
<dbReference type="CDD" id="cd23767">
    <property type="entry name" value="IQCD"/>
    <property type="match status" value="1"/>
</dbReference>
<feature type="region of interest" description="Disordered" evidence="2">
    <location>
        <begin position="615"/>
        <end position="639"/>
    </location>
</feature>
<sequence>MASHQSTYVRVAPSPRFKDSQTPASSELIQMRVQHMLPQTTQRAKERVGNLKRLYAVPHALLLREHATAMAETLHRLRLVKAVRNIKVLGAGGSSNAVAGALCLPFHSCAALPAVPAVVSGDSGSSSTSSARVLTGSADGLLTLWDAKHCTPLRSQSTYADSHGWGRVKSIVVHPRQQGGASAASATSFAFTASMFQRVVRVWRVTLSCGDSDAPDKDSGALLQPLTTASTTSAETVDSSSGGGVGGLQQLALDPTGALLAATHATGIVHVWDARAVLEGTSSSAAASPVADTSPLTHLYAQDGYETAGATLGIAFHPDGSLLTTSDAGGRIVAWDTRSGQLAFHTGGRLSKAGLGPHNDAGGGAAPFQLLGHDDAVTSLSFYANPLSSGGRGALSQVLPIGLVTTSLDHTVRIWDADTGLCVRTLDAGMPLYAQCRPQLPPVSSRFASSTAIMVVGHSKNWLLYDVDTADEVVVAGGSGITVTENDIVVSAHGSAEDMRFSVLTSYASRLTNDNEETDSGSSDDDDEMMALRKKPLPSQGLTGTATRVHHLPSHPSDGDEVLSSLCFLQRMASVFEQQGNYAECVKSVESALLLRQANTAAVGNALAERRRALKNRASQHRPAKMRRGAPSTGDIDDDYVPLTDDGDVALPMNICLQAQEAVLRCNSYAVEALQHAQYDSAAFFLNRAMFLTDGDEDAQQEASTTDGAVGGITSSSGGTVSGQWWWRAVLQSSAPQPESQPAVAIVDSIDLDELTNTQDEVKHDTAATAAAFRACFGPTPHDQQLRLSLRVVTLNHLGCLEQRRGRPRAAVVFLRMAIQTQAQLDESRRVDGDAVAQALPKARRCHLSSNSSGTEGTASTYLNLCTVLNELGQHAEAAQVCERVIPLLQQALLECSSAHTAATAEDEADLRTQQQARTATMLAVALYSFGASLERRDAASANVNAQRWAFQEAIQVCHRYGLVPACCRTIEQVMQALRHPGAATVPAEKGSCTAAPSAAAGMHGGEVRWAEEGSRSALPFTGSSAAKALASAKGRSGVDVAASRPLPPSMNPSSWEASSAVTPMADVLQFGAPTEHEAPLHCPPLQPVQTGPKRLSLPPTSSTAVHTASLPAPQQPPAPSAFLRPSGHGSPLPPQLPPLAASYPGGQQNAWRAPPEAPAPRSPPSVLEPLTISDIKVAATAPPTLALRPSMVAPSTSAFPLTQWRGLPLAVASGSASTTSMTSGPANPRTSIAASVPAALPRSSLRTSIAGLTTGAANVAARFTPNPPRGGRLQAAVSDRQRTLKNAKRQQSKFQKSLERRQQLETAVADAALAEKVFQQLISEKSKTEVERCRRAAAQIQRIWRGVLARTWVATLIAAALRLQRVVRRFLVRVRVQHAREAEERARQQAEELARQEVACRVLQARARQFLRRLQIRRTYRANQARHYYAARTIQRGYRAFCERRAAFLAARAEANRRKDEQWQFRQKVAARRIQSSYLEYRMKRAELDEHRARQRRVRATVHIQAVVRGYLTRAWYAYYRVYRRDQEVRSAAMQSKLVMIQSACRAICSAYYGQQRALHAFFAMREARQHRAATRLQSLWRCYVAKIRRARLQAEHDCLVRHAVRIQRWYRMRVLRRAFLVYKAEQQRIRAASRVQRWLRECWQAVKAREFAAYHAELLRQQQQKRLQARAIGVLQACCTACLSDRLVASVRRMYQRHDTVVRVWQRVGRGFAARREMALERRVAYWVAVKERETARRMAAVCVLQQAWRCAAAKDKVQRMRREVAAADVITRAYRVYRARVQLADLRRARQLHLEDAAARRIQRAFADFLHLQRAKETEAYYRGEHRKKMHRLRRQEAAIMIQSVWRGHVTRKAVERDREELQAFSAAAVRIQRAWHSRRSRRQLSRELSQRIKERARDAEAALVVQCFWRKIMAGRRAAHQRVVTQQRLVAAVHVQMWWRVQLAQREFARRRILRREEAALELYYAMQWEAHVSLVNSFVRARQAQVLSRDRLRDCLVGQLTEAERHRFANRHAAATKIQALYRGHYERVYVRGLVAQAREEARRTAVLAARQQRAALAIQCAYRCARSRQQLADLKQAELERVLVSHQEFAEKADPAEVVRELFWLNTTYQQREACNARRREAEQKRAAAASIQRAYRCYKSRQQVSTAADLHQRERAARLLQDCWRHHRDVHRIKKRQRRQAAATRLQCHIRGWLVRRSWPLWRAAVEAERQEHVLLQDMLDQTFREHQCRRMERTLRGRL</sequence>
<evidence type="ECO:0000256" key="1">
    <source>
        <dbReference type="PROSITE-ProRule" id="PRU00221"/>
    </source>
</evidence>
<dbReference type="GO" id="GO:0005516">
    <property type="term" value="F:calmodulin binding"/>
    <property type="evidence" value="ECO:0007669"/>
    <property type="project" value="TreeGrafter"/>
</dbReference>
<dbReference type="Gene3D" id="1.25.40.10">
    <property type="entry name" value="Tetratricopeptide repeat domain"/>
    <property type="match status" value="1"/>
</dbReference>
<dbReference type="Pfam" id="PF00400">
    <property type="entry name" value="WD40"/>
    <property type="match status" value="1"/>
</dbReference>